<accession>A0A941IFG2</accession>
<dbReference type="EMBL" id="JAGSPJ010000004">
    <property type="protein sequence ID" value="MBR7800342.1"/>
    <property type="molecule type" value="Genomic_DNA"/>
</dbReference>
<name>A0A941IFG2_9BURK</name>
<dbReference type="PANTHER" id="PTHR31157">
    <property type="entry name" value="SCP DOMAIN-CONTAINING PROTEIN"/>
    <property type="match status" value="1"/>
</dbReference>
<organism evidence="2 3">
    <name type="scientific">Undibacterium fentianense</name>
    <dbReference type="NCBI Taxonomy" id="2828728"/>
    <lineage>
        <taxon>Bacteria</taxon>
        <taxon>Pseudomonadati</taxon>
        <taxon>Pseudomonadota</taxon>
        <taxon>Betaproteobacteria</taxon>
        <taxon>Burkholderiales</taxon>
        <taxon>Oxalobacteraceae</taxon>
        <taxon>Undibacterium</taxon>
    </lineage>
</organism>
<protein>
    <submittedName>
        <fullName evidence="2">CAP domain-containing protein</fullName>
    </submittedName>
</protein>
<evidence type="ECO:0000313" key="3">
    <source>
        <dbReference type="Proteomes" id="UP000678545"/>
    </source>
</evidence>
<reference evidence="2" key="1">
    <citation type="submission" date="2021-04" db="EMBL/GenBank/DDBJ databases">
        <title>novel species isolated from subtropical streams in China.</title>
        <authorList>
            <person name="Lu H."/>
        </authorList>
    </citation>
    <scope>NUCLEOTIDE SEQUENCE</scope>
    <source>
        <strain evidence="2">FT137W</strain>
    </source>
</reference>
<evidence type="ECO:0000259" key="1">
    <source>
        <dbReference type="Pfam" id="PF00188"/>
    </source>
</evidence>
<feature type="domain" description="SCP" evidence="1">
    <location>
        <begin position="80"/>
        <end position="205"/>
    </location>
</feature>
<keyword evidence="3" id="KW-1185">Reference proteome</keyword>
<dbReference type="CDD" id="cd05379">
    <property type="entry name" value="CAP_bacterial"/>
    <property type="match status" value="1"/>
</dbReference>
<sequence length="214" mass="23431">MSVQPNLSLSSIGVIALTLFLNSCVAHVEPNVGNSRANLEPQSAPQFSKEAIQSLYIQAEMVDATCGLMTQSAFQDEVLRLVNALRAQDQICGSQLVPASSPLVWNSLLQSAAMGHAAQMAATNLFSHTSFDGREVTQRVAATGYRYERLSENIAAGKIDLATVIDKWLKSPTHCIQMLDPRLTELGVACVAKESAFYRRYWTMNLGRPIQTKQ</sequence>
<dbReference type="SUPFAM" id="SSF55797">
    <property type="entry name" value="PR-1-like"/>
    <property type="match status" value="1"/>
</dbReference>
<proteinExistence type="predicted"/>
<gene>
    <name evidence="2" type="ORF">KDM90_10090</name>
</gene>
<evidence type="ECO:0000313" key="2">
    <source>
        <dbReference type="EMBL" id="MBR7800342.1"/>
    </source>
</evidence>
<dbReference type="InterPro" id="IPR014044">
    <property type="entry name" value="CAP_dom"/>
</dbReference>
<dbReference type="Proteomes" id="UP000678545">
    <property type="component" value="Unassembled WGS sequence"/>
</dbReference>
<dbReference type="Gene3D" id="3.40.33.10">
    <property type="entry name" value="CAP"/>
    <property type="match status" value="1"/>
</dbReference>
<dbReference type="AlphaFoldDB" id="A0A941IFG2"/>
<dbReference type="Pfam" id="PF00188">
    <property type="entry name" value="CAP"/>
    <property type="match status" value="1"/>
</dbReference>
<dbReference type="PANTHER" id="PTHR31157:SF1">
    <property type="entry name" value="SCP DOMAIN-CONTAINING PROTEIN"/>
    <property type="match status" value="1"/>
</dbReference>
<dbReference type="RefSeq" id="WP_212675488.1">
    <property type="nucleotide sequence ID" value="NZ_JAGSPJ010000004.1"/>
</dbReference>
<dbReference type="InterPro" id="IPR035940">
    <property type="entry name" value="CAP_sf"/>
</dbReference>
<comment type="caution">
    <text evidence="2">The sequence shown here is derived from an EMBL/GenBank/DDBJ whole genome shotgun (WGS) entry which is preliminary data.</text>
</comment>